<keyword evidence="7" id="KW-0249">Electron transport</keyword>
<keyword evidence="7" id="KW-0997">Cell inner membrane</keyword>
<dbReference type="Pfam" id="PF01794">
    <property type="entry name" value="Ferric_reduct"/>
    <property type="match status" value="1"/>
</dbReference>
<comment type="subunit">
    <text evidence="7">Heterodimer of a catalytic subunit (MsrP) and a heme-binding subunit (MsrQ).</text>
</comment>
<dbReference type="InterPro" id="IPR013130">
    <property type="entry name" value="Fe3_Rdtase_TM_dom"/>
</dbReference>
<feature type="transmembrane region" description="Helical" evidence="7">
    <location>
        <begin position="110"/>
        <end position="129"/>
    </location>
</feature>
<keyword evidence="2 7" id="KW-0813">Transport</keyword>
<keyword evidence="3 7" id="KW-0812">Transmembrane</keyword>
<dbReference type="GO" id="GO:0016679">
    <property type="term" value="F:oxidoreductase activity, acting on diphenols and related substances as donors"/>
    <property type="evidence" value="ECO:0007669"/>
    <property type="project" value="TreeGrafter"/>
</dbReference>
<evidence type="ECO:0000256" key="3">
    <source>
        <dbReference type="ARBA" id="ARBA00022692"/>
    </source>
</evidence>
<evidence type="ECO:0000256" key="6">
    <source>
        <dbReference type="ARBA" id="ARBA00023136"/>
    </source>
</evidence>
<evidence type="ECO:0000256" key="1">
    <source>
        <dbReference type="ARBA" id="ARBA00004141"/>
    </source>
</evidence>
<feature type="domain" description="Ferric oxidoreductase" evidence="8">
    <location>
        <begin position="78"/>
        <end position="191"/>
    </location>
</feature>
<feature type="transmembrane region" description="Helical" evidence="7">
    <location>
        <begin position="149"/>
        <end position="168"/>
    </location>
</feature>
<evidence type="ECO:0000256" key="5">
    <source>
        <dbReference type="ARBA" id="ARBA00023004"/>
    </source>
</evidence>
<dbReference type="eggNOG" id="COG2717">
    <property type="taxonomic scope" value="Bacteria"/>
</dbReference>
<dbReference type="PANTHER" id="PTHR36964:SF1">
    <property type="entry name" value="PROTEIN-METHIONINE-SULFOXIDE REDUCTASE HEME-BINDING SUBUNIT MSRQ"/>
    <property type="match status" value="1"/>
</dbReference>
<keyword evidence="6 7" id="KW-0472">Membrane</keyword>
<evidence type="ECO:0000313" key="9">
    <source>
        <dbReference type="EMBL" id="ACB32672.1"/>
    </source>
</evidence>
<feature type="transmembrane region" description="Helical" evidence="7">
    <location>
        <begin position="209"/>
        <end position="225"/>
    </location>
</feature>
<dbReference type="GO" id="GO:0030091">
    <property type="term" value="P:protein repair"/>
    <property type="evidence" value="ECO:0007669"/>
    <property type="project" value="UniProtKB-UniRule"/>
</dbReference>
<evidence type="ECO:0000256" key="7">
    <source>
        <dbReference type="HAMAP-Rule" id="MF_01207"/>
    </source>
</evidence>
<feature type="transmembrane region" description="Helical" evidence="7">
    <location>
        <begin position="41"/>
        <end position="59"/>
    </location>
</feature>
<dbReference type="Proteomes" id="UP000001693">
    <property type="component" value="Chromosome"/>
</dbReference>
<dbReference type="OrthoDB" id="9788328at2"/>
<keyword evidence="7" id="KW-0288">FMN</keyword>
<protein>
    <recommendedName>
        <fullName evidence="7">Protein-methionine-sulfoxide reductase heme-binding subunit MsrQ</fullName>
    </recommendedName>
    <alternativeName>
        <fullName evidence="7">Flavocytochrome MsrQ</fullName>
    </alternativeName>
</protein>
<keyword evidence="4 7" id="KW-1133">Transmembrane helix</keyword>
<sequence>MDAASIASRGGAANAGSVQVRPAGLASRAHTLLQRALLKPWAKPVILLLCLLPIAGWVWGGVNNTLGANPAETILRGTGLWTLRMLCITLAVTPLRTWGKLPGLARMRRLFGLTAFFYGVLHFLSYAWLDMGFDPAAIVRDLDKRPFALVGFLALLLMLPLALTSFNRAIKAMGAARWQLLHKLVWPVIGLGLLHFLWMRASKQRFDEVALYAVLVLLLIAARWLRSRMTPAATRPATTRR</sequence>
<dbReference type="PANTHER" id="PTHR36964">
    <property type="entry name" value="PROTEIN-METHIONINE-SULFOXIDE REDUCTASE HEME-BINDING SUBUNIT MSRQ"/>
    <property type="match status" value="1"/>
</dbReference>
<keyword evidence="7" id="KW-1003">Cell membrane</keyword>
<comment type="cofactor">
    <cofactor evidence="7">
        <name>FMN</name>
        <dbReference type="ChEBI" id="CHEBI:58210"/>
    </cofactor>
    <text evidence="7">Binds 1 FMN per subunit.</text>
</comment>
<reference evidence="9 10" key="1">
    <citation type="submission" date="2008-03" db="EMBL/GenBank/DDBJ databases">
        <title>Complete sequence of Leptothrix cholodnii SP-6.</title>
        <authorList>
            <consortium name="US DOE Joint Genome Institute"/>
            <person name="Copeland A."/>
            <person name="Lucas S."/>
            <person name="Lapidus A."/>
            <person name="Glavina del Rio T."/>
            <person name="Dalin E."/>
            <person name="Tice H."/>
            <person name="Bruce D."/>
            <person name="Goodwin L."/>
            <person name="Pitluck S."/>
            <person name="Chertkov O."/>
            <person name="Brettin T."/>
            <person name="Detter J.C."/>
            <person name="Han C."/>
            <person name="Kuske C.R."/>
            <person name="Schmutz J."/>
            <person name="Larimer F."/>
            <person name="Land M."/>
            <person name="Hauser L."/>
            <person name="Kyrpides N."/>
            <person name="Lykidis A."/>
            <person name="Emerson D."/>
            <person name="Richardson P."/>
        </authorList>
    </citation>
    <scope>NUCLEOTIDE SEQUENCE [LARGE SCALE GENOMIC DNA]</scope>
    <source>
        <strain evidence="10">ATCC 51168 / LMG 8142 / SP-6</strain>
    </source>
</reference>
<organism evidence="9 10">
    <name type="scientific">Leptothrix cholodnii (strain ATCC 51168 / LMG 8142 / SP-6)</name>
    <name type="common">Leptothrix discophora (strain SP-6)</name>
    <dbReference type="NCBI Taxonomy" id="395495"/>
    <lineage>
        <taxon>Bacteria</taxon>
        <taxon>Pseudomonadati</taxon>
        <taxon>Pseudomonadota</taxon>
        <taxon>Betaproteobacteria</taxon>
        <taxon>Burkholderiales</taxon>
        <taxon>Sphaerotilaceae</taxon>
        <taxon>Leptothrix</taxon>
    </lineage>
</organism>
<comment type="subcellular location">
    <subcellularLocation>
        <location evidence="7">Cell inner membrane</location>
        <topology evidence="7">Multi-pass membrane protein</topology>
    </subcellularLocation>
    <subcellularLocation>
        <location evidence="1">Membrane</location>
        <topology evidence="1">Multi-pass membrane protein</topology>
    </subcellularLocation>
</comment>
<evidence type="ECO:0000256" key="4">
    <source>
        <dbReference type="ARBA" id="ARBA00022989"/>
    </source>
</evidence>
<proteinExistence type="inferred from homology"/>
<dbReference type="InterPro" id="IPR022837">
    <property type="entry name" value="MsrQ-like"/>
</dbReference>
<keyword evidence="7" id="KW-0349">Heme</keyword>
<dbReference type="RefSeq" id="WP_012345434.1">
    <property type="nucleotide sequence ID" value="NC_010524.1"/>
</dbReference>
<gene>
    <name evidence="7" type="primary">msrQ</name>
    <name evidence="9" type="ordered locus">Lcho_0397</name>
</gene>
<accession>B1XX26</accession>
<evidence type="ECO:0000313" key="10">
    <source>
        <dbReference type="Proteomes" id="UP000001693"/>
    </source>
</evidence>
<dbReference type="HAMAP" id="MF_01207">
    <property type="entry name" value="MsrQ"/>
    <property type="match status" value="1"/>
</dbReference>
<comment type="cofactor">
    <cofactor evidence="7">
        <name>heme b</name>
        <dbReference type="ChEBI" id="CHEBI:60344"/>
    </cofactor>
    <text evidence="7">Binds 1 heme b (iron(II)-protoporphyrin IX) group per subunit.</text>
</comment>
<keyword evidence="10" id="KW-1185">Reference proteome</keyword>
<dbReference type="KEGG" id="lch:Lcho_0397"/>
<keyword evidence="7" id="KW-0479">Metal-binding</keyword>
<dbReference type="STRING" id="395495.Lcho_0397"/>
<name>B1XX26_LEPCP</name>
<evidence type="ECO:0000256" key="2">
    <source>
        <dbReference type="ARBA" id="ARBA00022448"/>
    </source>
</evidence>
<feature type="transmembrane region" description="Helical" evidence="7">
    <location>
        <begin position="180"/>
        <end position="197"/>
    </location>
</feature>
<dbReference type="GO" id="GO:0020037">
    <property type="term" value="F:heme binding"/>
    <property type="evidence" value="ECO:0007669"/>
    <property type="project" value="UniProtKB-UniRule"/>
</dbReference>
<keyword evidence="5 7" id="KW-0408">Iron</keyword>
<dbReference type="GO" id="GO:0009055">
    <property type="term" value="F:electron transfer activity"/>
    <property type="evidence" value="ECO:0007669"/>
    <property type="project" value="UniProtKB-UniRule"/>
</dbReference>
<comment type="similarity">
    <text evidence="7">Belongs to the MsrQ family.</text>
</comment>
<dbReference type="AlphaFoldDB" id="B1XX26"/>
<dbReference type="EMBL" id="CP001013">
    <property type="protein sequence ID" value="ACB32672.1"/>
    <property type="molecule type" value="Genomic_DNA"/>
</dbReference>
<dbReference type="GO" id="GO:0046872">
    <property type="term" value="F:metal ion binding"/>
    <property type="evidence" value="ECO:0007669"/>
    <property type="project" value="UniProtKB-KW"/>
</dbReference>
<evidence type="ECO:0000259" key="8">
    <source>
        <dbReference type="Pfam" id="PF01794"/>
    </source>
</evidence>
<dbReference type="GO" id="GO:0005886">
    <property type="term" value="C:plasma membrane"/>
    <property type="evidence" value="ECO:0007669"/>
    <property type="project" value="UniProtKB-SubCell"/>
</dbReference>
<feature type="transmembrane region" description="Helical" evidence="7">
    <location>
        <begin position="79"/>
        <end position="98"/>
    </location>
</feature>
<dbReference type="GO" id="GO:0010181">
    <property type="term" value="F:FMN binding"/>
    <property type="evidence" value="ECO:0007669"/>
    <property type="project" value="UniProtKB-UniRule"/>
</dbReference>
<comment type="function">
    <text evidence="7">Part of the MsrPQ system that repairs oxidized periplasmic proteins containing methionine sulfoxide residues (Met-O), using respiratory chain electrons. Thus protects these proteins from oxidative-stress damage caused by reactive species of oxygen and chlorine generated by the host defense mechanisms. MsrPQ is essential for the maintenance of envelope integrity under bleach stress, rescuing a wide series of structurally unrelated periplasmic proteins from methionine oxidation. MsrQ provides electrons for reduction to the reductase catalytic subunit MsrP, using the quinone pool of the respiratory chain.</text>
</comment>
<keyword evidence="7" id="KW-0285">Flavoprotein</keyword>
<dbReference type="HOGENOM" id="CLU_080662_0_1_4"/>